<reference evidence="1" key="1">
    <citation type="journal article" date="2020" name="Nature">
        <title>Giant virus diversity and host interactions through global metagenomics.</title>
        <authorList>
            <person name="Schulz F."/>
            <person name="Roux S."/>
            <person name="Paez-Espino D."/>
            <person name="Jungbluth S."/>
            <person name="Walsh D.A."/>
            <person name="Denef V.J."/>
            <person name="McMahon K.D."/>
            <person name="Konstantinidis K.T."/>
            <person name="Eloe-Fadrosh E.A."/>
            <person name="Kyrpides N.C."/>
            <person name="Woyke T."/>
        </authorList>
    </citation>
    <scope>NUCLEOTIDE SEQUENCE</scope>
    <source>
        <strain evidence="1">GVMAG-M-3300024261-8</strain>
    </source>
</reference>
<accession>A0A6C0IQW8</accession>
<dbReference type="AlphaFoldDB" id="A0A6C0IQW8"/>
<protein>
    <submittedName>
        <fullName evidence="1">Uncharacterized protein</fullName>
    </submittedName>
</protein>
<organism evidence="1">
    <name type="scientific">viral metagenome</name>
    <dbReference type="NCBI Taxonomy" id="1070528"/>
    <lineage>
        <taxon>unclassified sequences</taxon>
        <taxon>metagenomes</taxon>
        <taxon>organismal metagenomes</taxon>
    </lineage>
</organism>
<proteinExistence type="predicted"/>
<name>A0A6C0IQW8_9ZZZZ</name>
<dbReference type="EMBL" id="MN740240">
    <property type="protein sequence ID" value="QHT95402.1"/>
    <property type="molecule type" value="Genomic_DNA"/>
</dbReference>
<sequence length="95" mass="10992">MNYKIYTHIVYIMNFKRLLNTETGKAFVSILLGLGLASLFRRVCNEDKCLNFNGPILDEVEGKIFKSGDKCYKYEATHAKCEPTKKTVDIHRKEE</sequence>
<evidence type="ECO:0000313" key="1">
    <source>
        <dbReference type="EMBL" id="QHT95402.1"/>
    </source>
</evidence>